<dbReference type="CDD" id="cd07438">
    <property type="entry name" value="PHP_HisPPase_AMP"/>
    <property type="match status" value="1"/>
</dbReference>
<feature type="domain" description="Polymerase/histidinol phosphatase N-terminal" evidence="1">
    <location>
        <begin position="42"/>
        <end position="115"/>
    </location>
</feature>
<name>A0ABW7C6W1_9CYAN</name>
<dbReference type="Proteomes" id="UP001604335">
    <property type="component" value="Unassembled WGS sequence"/>
</dbReference>
<dbReference type="Pfam" id="PF02811">
    <property type="entry name" value="PHP"/>
    <property type="match status" value="1"/>
</dbReference>
<protein>
    <submittedName>
        <fullName evidence="2">PHP domain-containing protein</fullName>
    </submittedName>
</protein>
<organism evidence="2 3">
    <name type="scientific">Limnothrix redekei LRLZ20PSL1</name>
    <dbReference type="NCBI Taxonomy" id="3112953"/>
    <lineage>
        <taxon>Bacteria</taxon>
        <taxon>Bacillati</taxon>
        <taxon>Cyanobacteriota</taxon>
        <taxon>Cyanophyceae</taxon>
        <taxon>Pseudanabaenales</taxon>
        <taxon>Pseudanabaenaceae</taxon>
        <taxon>Limnothrix</taxon>
    </lineage>
</organism>
<dbReference type="InterPro" id="IPR003141">
    <property type="entry name" value="Pol/His_phosphatase_N"/>
</dbReference>
<dbReference type="PANTHER" id="PTHR42924:SF3">
    <property type="entry name" value="POLYMERASE_HISTIDINOL PHOSPHATASE N-TERMINAL DOMAIN-CONTAINING PROTEIN"/>
    <property type="match status" value="1"/>
</dbReference>
<sequence length="239" mass="26042">MTARVTRGLSPLSVTASVTAEDQALLRDVFQSLTPTSCPRHYNFHMHTTASDGRLSPTDLINQALQIGLKGFAITDHHSVNGYLAAAKALQLAKSVNPELVVPHLWTGVEINAGLLGTEVHILGYAFDISADVIQPYLQGRPVRDEYYYADRVIHAIQQAGGIAVLAHPARYRLDAKPLIMAAATLGIDGVEAYYAYNNPNPWTPSPDQTARVKELAERFGLMMTCGTDTHGPNLLLRL</sequence>
<accession>A0ABW7C6W1</accession>
<dbReference type="RefSeq" id="WP_393010942.1">
    <property type="nucleotide sequence ID" value="NZ_JAZAQF010000028.1"/>
</dbReference>
<dbReference type="InterPro" id="IPR004013">
    <property type="entry name" value="PHP_dom"/>
</dbReference>
<dbReference type="InterPro" id="IPR052018">
    <property type="entry name" value="PHP_domain"/>
</dbReference>
<dbReference type="Gene3D" id="3.20.20.140">
    <property type="entry name" value="Metal-dependent hydrolases"/>
    <property type="match status" value="1"/>
</dbReference>
<keyword evidence="3" id="KW-1185">Reference proteome</keyword>
<gene>
    <name evidence="2" type="ORF">VPK24_04630</name>
</gene>
<dbReference type="SMART" id="SM00481">
    <property type="entry name" value="POLIIIAc"/>
    <property type="match status" value="1"/>
</dbReference>
<dbReference type="InterPro" id="IPR016195">
    <property type="entry name" value="Pol/histidinol_Pase-like"/>
</dbReference>
<dbReference type="PANTHER" id="PTHR42924">
    <property type="entry name" value="EXONUCLEASE"/>
    <property type="match status" value="1"/>
</dbReference>
<dbReference type="SUPFAM" id="SSF89550">
    <property type="entry name" value="PHP domain-like"/>
    <property type="match status" value="1"/>
</dbReference>
<evidence type="ECO:0000313" key="2">
    <source>
        <dbReference type="EMBL" id="MFG3816911.1"/>
    </source>
</evidence>
<evidence type="ECO:0000313" key="3">
    <source>
        <dbReference type="Proteomes" id="UP001604335"/>
    </source>
</evidence>
<reference evidence="3" key="1">
    <citation type="journal article" date="2024" name="Algal Res.">
        <title>Biochemical, toxicological and genomic investigation of a high-biomass producing Limnothrix strain isolated from Italian shallow drinking water reservoir.</title>
        <authorList>
            <person name="Simonazzi M."/>
            <person name="Shishido T.K."/>
            <person name="Delbaje E."/>
            <person name="Wahlsten M."/>
            <person name="Fewer D.P."/>
            <person name="Sivonen K."/>
            <person name="Pezzolesi L."/>
            <person name="Pistocchi R."/>
        </authorList>
    </citation>
    <scope>NUCLEOTIDE SEQUENCE [LARGE SCALE GENOMIC DNA]</scope>
    <source>
        <strain evidence="3">LRLZ20PSL1</strain>
    </source>
</reference>
<proteinExistence type="predicted"/>
<evidence type="ECO:0000259" key="1">
    <source>
        <dbReference type="SMART" id="SM00481"/>
    </source>
</evidence>
<comment type="caution">
    <text evidence="2">The sequence shown here is derived from an EMBL/GenBank/DDBJ whole genome shotgun (WGS) entry which is preliminary data.</text>
</comment>
<dbReference type="EMBL" id="JAZAQF010000028">
    <property type="protein sequence ID" value="MFG3816911.1"/>
    <property type="molecule type" value="Genomic_DNA"/>
</dbReference>